<evidence type="ECO:0000259" key="2">
    <source>
        <dbReference type="SMART" id="SM00737"/>
    </source>
</evidence>
<feature type="domain" description="MD-2-related lipid-recognition" evidence="2">
    <location>
        <begin position="62"/>
        <end position="214"/>
    </location>
</feature>
<dbReference type="PANTHER" id="PTHR17357:SF0">
    <property type="entry name" value="GANGLIOSIDE GM2 ACTIVATOR"/>
    <property type="match status" value="1"/>
</dbReference>
<dbReference type="InterPro" id="IPR003172">
    <property type="entry name" value="ML_dom"/>
</dbReference>
<dbReference type="InterPro" id="IPR036846">
    <property type="entry name" value="GM2-AP_sf"/>
</dbReference>
<comment type="caution">
    <text evidence="3">The sequence shown here is derived from an EMBL/GenBank/DDBJ whole genome shotgun (WGS) entry which is preliminary data.</text>
</comment>
<dbReference type="GO" id="GO:0006689">
    <property type="term" value="P:ganglioside catabolic process"/>
    <property type="evidence" value="ECO:0007669"/>
    <property type="project" value="InterPro"/>
</dbReference>
<proteinExistence type="predicted"/>
<keyword evidence="4" id="KW-1185">Reference proteome</keyword>
<evidence type="ECO:0000256" key="1">
    <source>
        <dbReference type="ARBA" id="ARBA00022729"/>
    </source>
</evidence>
<name>A0AAV7C4E0_ENGPU</name>
<dbReference type="GO" id="GO:0005319">
    <property type="term" value="F:lipid transporter activity"/>
    <property type="evidence" value="ECO:0007669"/>
    <property type="project" value="TreeGrafter"/>
</dbReference>
<organism evidence="3 4">
    <name type="scientific">Engystomops pustulosus</name>
    <name type="common">Tungara frog</name>
    <name type="synonym">Physalaemus pustulosus</name>
    <dbReference type="NCBI Taxonomy" id="76066"/>
    <lineage>
        <taxon>Eukaryota</taxon>
        <taxon>Metazoa</taxon>
        <taxon>Chordata</taxon>
        <taxon>Craniata</taxon>
        <taxon>Vertebrata</taxon>
        <taxon>Euteleostomi</taxon>
        <taxon>Amphibia</taxon>
        <taxon>Batrachia</taxon>
        <taxon>Anura</taxon>
        <taxon>Neobatrachia</taxon>
        <taxon>Hyloidea</taxon>
        <taxon>Leptodactylidae</taxon>
        <taxon>Leiuperinae</taxon>
        <taxon>Engystomops</taxon>
    </lineage>
</organism>
<dbReference type="Pfam" id="PF02221">
    <property type="entry name" value="E1_DerP2_DerF2"/>
    <property type="match status" value="1"/>
</dbReference>
<dbReference type="EMBL" id="WNYA01000004">
    <property type="protein sequence ID" value="KAG8579546.1"/>
    <property type="molecule type" value="Genomic_DNA"/>
</dbReference>
<dbReference type="InterPro" id="IPR028996">
    <property type="entry name" value="GM2-AP"/>
</dbReference>
<dbReference type="PANTHER" id="PTHR17357">
    <property type="entry name" value="GM2 GANGLIOSIDE ACTIVATOR PROTEIN"/>
    <property type="match status" value="1"/>
</dbReference>
<evidence type="ECO:0000313" key="3">
    <source>
        <dbReference type="EMBL" id="KAG8579546.1"/>
    </source>
</evidence>
<dbReference type="SMART" id="SM00737">
    <property type="entry name" value="ML"/>
    <property type="match status" value="1"/>
</dbReference>
<dbReference type="SUPFAM" id="SSF63707">
    <property type="entry name" value="Ganglioside M2 (gm2) activator"/>
    <property type="match status" value="1"/>
</dbReference>
<protein>
    <recommendedName>
        <fullName evidence="2">MD-2-related lipid-recognition domain-containing protein</fullName>
    </recommendedName>
</protein>
<gene>
    <name evidence="3" type="ORF">GDO81_010935</name>
</gene>
<keyword evidence="1" id="KW-0732">Signal</keyword>
<sequence length="221" mass="24263">MSGLYTVQSRKHRQVTQHIPSMAQACICLLLASLALVPYVTATGIYIDRLPWRITAVNGFSWANCDAESLPGKIQTLTLLPDPLVIPGEITASAILNTSVPLVSPVKIVITAEKEFMGEWLKIPCLDNLGSCTYGDFCDVLDELIPPGLPCPEPLHTYGLPCHCPFKEGGYYLPVTMFEVPSLSLPSWFTKGNYRMKIVVSHQDQEIGCAKLTFSLSGTYL</sequence>
<dbReference type="Proteomes" id="UP000824782">
    <property type="component" value="Unassembled WGS sequence"/>
</dbReference>
<dbReference type="AlphaFoldDB" id="A0AAV7C4E0"/>
<accession>A0AAV7C4E0</accession>
<dbReference type="GO" id="GO:0008047">
    <property type="term" value="F:enzyme activator activity"/>
    <property type="evidence" value="ECO:0007669"/>
    <property type="project" value="InterPro"/>
</dbReference>
<dbReference type="Gene3D" id="2.70.220.10">
    <property type="entry name" value="Ganglioside GM2 activator"/>
    <property type="match status" value="1"/>
</dbReference>
<dbReference type="GO" id="GO:0009898">
    <property type="term" value="C:cytoplasmic side of plasma membrane"/>
    <property type="evidence" value="ECO:0007669"/>
    <property type="project" value="TreeGrafter"/>
</dbReference>
<reference evidence="3" key="1">
    <citation type="thesis" date="2020" institute="ProQuest LLC" country="789 East Eisenhower Parkway, Ann Arbor, MI, USA">
        <title>Comparative Genomics and Chromosome Evolution.</title>
        <authorList>
            <person name="Mudd A.B."/>
        </authorList>
    </citation>
    <scope>NUCLEOTIDE SEQUENCE</scope>
    <source>
        <strain evidence="3">237g6f4</strain>
        <tissue evidence="3">Blood</tissue>
    </source>
</reference>
<evidence type="ECO:0000313" key="4">
    <source>
        <dbReference type="Proteomes" id="UP000824782"/>
    </source>
</evidence>